<feature type="domain" description="Replication origin-binding protein" evidence="6">
    <location>
        <begin position="1195"/>
        <end position="1349"/>
    </location>
</feature>
<keyword evidence="4" id="KW-0548">Nucleotidyltransferase</keyword>
<organism evidence="7 8">
    <name type="scientific">Paratrimastix pyriformis</name>
    <dbReference type="NCBI Taxonomy" id="342808"/>
    <lineage>
        <taxon>Eukaryota</taxon>
        <taxon>Metamonada</taxon>
        <taxon>Preaxostyla</taxon>
        <taxon>Paratrimastigidae</taxon>
        <taxon>Paratrimastix</taxon>
    </lineage>
</organism>
<accession>A0ABQ8UTX1</accession>
<gene>
    <name evidence="7" type="ORF">PAPYR_1939</name>
</gene>
<dbReference type="SMART" id="SM00486">
    <property type="entry name" value="POLBc"/>
    <property type="match status" value="1"/>
</dbReference>
<dbReference type="SUPFAM" id="SSF56672">
    <property type="entry name" value="DNA/RNA polymerases"/>
    <property type="match status" value="1"/>
</dbReference>
<dbReference type="InterPro" id="IPR006172">
    <property type="entry name" value="DNA-dir_DNA_pol_B"/>
</dbReference>
<keyword evidence="8" id="KW-1185">Reference proteome</keyword>
<dbReference type="PANTHER" id="PTHR10322">
    <property type="entry name" value="DNA POLYMERASE CATALYTIC SUBUNIT"/>
    <property type="match status" value="1"/>
</dbReference>
<evidence type="ECO:0000256" key="1">
    <source>
        <dbReference type="ARBA" id="ARBA00005755"/>
    </source>
</evidence>
<dbReference type="InterPro" id="IPR050240">
    <property type="entry name" value="DNA_pol_type-B"/>
</dbReference>
<dbReference type="Gene3D" id="1.10.287.690">
    <property type="entry name" value="Helix hairpin bin"/>
    <property type="match status" value="1"/>
</dbReference>
<dbReference type="Gene3D" id="3.30.420.10">
    <property type="entry name" value="Ribonuclease H-like superfamily/Ribonuclease H"/>
    <property type="match status" value="1"/>
</dbReference>
<evidence type="ECO:0000256" key="2">
    <source>
        <dbReference type="ARBA" id="ARBA00012417"/>
    </source>
</evidence>
<dbReference type="InterPro" id="IPR003450">
    <property type="entry name" value="Replication_origin-bd"/>
</dbReference>
<dbReference type="Pfam" id="PF02399">
    <property type="entry name" value="Herpes_ori_bp"/>
    <property type="match status" value="1"/>
</dbReference>
<protein>
    <recommendedName>
        <fullName evidence="2">DNA-directed DNA polymerase</fullName>
        <ecNumber evidence="2">2.7.7.7</ecNumber>
    </recommendedName>
</protein>
<comment type="similarity">
    <text evidence="1">Belongs to the DNA polymerase type-B family.</text>
</comment>
<dbReference type="InterPro" id="IPR043502">
    <property type="entry name" value="DNA/RNA_pol_sf"/>
</dbReference>
<evidence type="ECO:0000313" key="7">
    <source>
        <dbReference type="EMBL" id="KAJ4461793.1"/>
    </source>
</evidence>
<sequence>MEFSQRFDDAVSKFAPEFCAESFVFFGKRSCTVNDLKARVAAMTEEKEYKELINNIEARHANWCLEHGKIPNALALVPYCEPAPAQVDTTEEAMGCVIEDVETSQRQIRNEVVKLATVQTSDVLGFQHEYRNALVFCNNFYFVRRDGTIEIRNKIRFQPELQRDDCFCAVKPRHVLEKAINEFNLHFNAGDIAMIGYDIETYSPNAGVPQPEDPQARISMICAVYRLGAVSEKHAFIWDDRPIGRTKIPASVTVHRDVCEAGMCCSFIDWVRTKGERSEVILTGWNASQQAFKSTSESSPNYKPLGYDYPWIASRCGAVAREQSAWPFKSCDRATCYSSLFGLHVHMVDMACWVKSQYRPADAPDNFRLNTVLAALKLPLKQRHGMSYALMNRIQIDPAFTAECGDHCFENIIRYCVYDAEAVLDIAAALDYMSKLTCFIEATGITLSAYVMYTQASWGMTKLARAAWDLRDHVTLKWNYGQIGEKNGKYKGAINWSENDYFADSPCVMFDFAGLYPSMMRAYCISPFSVIGSFPSLDQVFTEQRTPANTTYVRNATAAEIEEYNKTIEGQVNPLRLFREDIIDTYTAFAILQNDPFIKTVDYFVNARADHKKQLKAAKTQHEAKYHDTIPPVELLAVEIVSQQHHDTMQWCFKIMVNSLYGMLGSPYACYMFNEVCAAAVTSAARDAIVRASGIISTYGKRLFIDTDSTAVQLSSEHMPPTLTFTTKEDVAAFNAWSSALQNEINGNLRESYSASRQFPAERLPYISFAFEAALERVLFAKRKTYCEMKIIPALNSAPEFSYRGCQFTVQTSYVRDRTLALLQKMIHLSRDQQAMCLAKFFDEEMHNVKRAPLMYARKQKLQNRDQRAECLKQNYPAQVRDKEICDIIRVLSTEKKTSAAWAPISDEYTPRNIDYVETLNAAYTGNVSRYFPIWRKIVPKSAILVEKGGELLDRTELMFRVETRDGKQSMRNATVDELNELLLSKRDSRTVHEIIDCNPHKAYFDVERDGAEPLPIESIIRRVEHVLGRGSVTCYSACGPAKQSYHIICNRLVSRNLNKIVARYLKDNCGFDCIDASPRLQREAHRAGLTQYLADKFGDYKLKEANKGRARVVPSRPYMCELCDRMHAKDGGWISQSSSQFVFHCSRCRDEDKVATFKYNAKITYHQKLQQLHAACPTFQADHRADEYLNCAITDRLTCIKARMGSGKTQNLARILTVEEPNCTAVMISVRRTLAFDYMKRYRAENSLPFESYMDLTAKQISIHQHPRLVIQVDSLGRLDVTDFGSSVGARTIRYLVLDEVESLLNQVKSTDDTRIVQTLCELMTHADHVVAMDGLLQQSTVRMLEAMMSSYGPRQLIKATRIDFNKDMPAYDVKFVEASFRQSKENRGLTFLTDSILRLLRQDKCVACFMSGRNVMESIRQFVQAQLPDIHIVTFSGKDNEMHKKGDEYVYQHRKCEAKTQSLTQILSLGNVVERAFFDGRCDWTIPQQVLAMLDARSNELMNGSLPFVVQTLKQHNYNLNFAELSAPELDPVELWKPDMSNKIICLMGWTQDADGHWTRAPEHWTPTAEEMTQLGVRNNTAYLLTVRDPLFEEKKAWYEMIRDLGMDAESGSNVQPRDVIIYHHRATLSAYHKLIKAQGETHGTANIVRGVALLRNVHDKCTGAETIATLPAEVPRPDINAQIKKVSAVIAEQGRTEKAIARSGLQTRGAASVVPQIDRSIVLRIAKEVMDTAQRHGTTLEFSSDEAARSTSADEVIRILEAHKEELKTTHVVSRFDVTKAHEMVYNLMLNAGHQIAKWTSARKQVDGQRYRVATFPVTKSWEIERGHYR</sequence>
<name>A0ABQ8UTX1_9EUKA</name>
<dbReference type="Proteomes" id="UP001141327">
    <property type="component" value="Unassembled WGS sequence"/>
</dbReference>
<evidence type="ECO:0000256" key="3">
    <source>
        <dbReference type="ARBA" id="ARBA00022679"/>
    </source>
</evidence>
<dbReference type="EC" id="2.7.7.7" evidence="2"/>
<evidence type="ECO:0000256" key="5">
    <source>
        <dbReference type="ARBA" id="ARBA00022932"/>
    </source>
</evidence>
<keyword evidence="5" id="KW-0239">DNA-directed DNA polymerase</keyword>
<dbReference type="Gene3D" id="3.90.1600.10">
    <property type="entry name" value="Palm domain of DNA polymerase"/>
    <property type="match status" value="1"/>
</dbReference>
<dbReference type="InterPro" id="IPR012337">
    <property type="entry name" value="RNaseH-like_sf"/>
</dbReference>
<evidence type="ECO:0000259" key="6">
    <source>
        <dbReference type="Pfam" id="PF02399"/>
    </source>
</evidence>
<dbReference type="EMBL" id="JAPMOS010000006">
    <property type="protein sequence ID" value="KAJ4461793.1"/>
    <property type="molecule type" value="Genomic_DNA"/>
</dbReference>
<dbReference type="InterPro" id="IPR036397">
    <property type="entry name" value="RNaseH_sf"/>
</dbReference>
<evidence type="ECO:0000313" key="8">
    <source>
        <dbReference type="Proteomes" id="UP001141327"/>
    </source>
</evidence>
<reference evidence="7" key="1">
    <citation type="journal article" date="2022" name="bioRxiv">
        <title>Genomics of Preaxostyla Flagellates Illuminates Evolutionary Transitions and the Path Towards Mitochondrial Loss.</title>
        <authorList>
            <person name="Novak L.V.F."/>
            <person name="Treitli S.C."/>
            <person name="Pyrih J."/>
            <person name="Halakuc P."/>
            <person name="Pipaliya S.V."/>
            <person name="Vacek V."/>
            <person name="Brzon O."/>
            <person name="Soukal P."/>
            <person name="Eme L."/>
            <person name="Dacks J.B."/>
            <person name="Karnkowska A."/>
            <person name="Elias M."/>
            <person name="Hampl V."/>
        </authorList>
    </citation>
    <scope>NUCLEOTIDE SEQUENCE</scope>
    <source>
        <strain evidence="7">RCP-MX</strain>
    </source>
</reference>
<evidence type="ECO:0000256" key="4">
    <source>
        <dbReference type="ARBA" id="ARBA00022695"/>
    </source>
</evidence>
<proteinExistence type="inferred from homology"/>
<dbReference type="SUPFAM" id="SSF53098">
    <property type="entry name" value="Ribonuclease H-like"/>
    <property type="match status" value="1"/>
</dbReference>
<dbReference type="InterPro" id="IPR023211">
    <property type="entry name" value="DNA_pol_palm_dom_sf"/>
</dbReference>
<keyword evidence="3" id="KW-0808">Transferase</keyword>
<dbReference type="PANTHER" id="PTHR10322:SF23">
    <property type="entry name" value="DNA POLYMERASE DELTA CATALYTIC SUBUNIT"/>
    <property type="match status" value="1"/>
</dbReference>
<comment type="caution">
    <text evidence="7">The sequence shown here is derived from an EMBL/GenBank/DDBJ whole genome shotgun (WGS) entry which is preliminary data.</text>
</comment>